<dbReference type="Gramene" id="Zm00001eb239660_T001">
    <property type="protein sequence ID" value="Zm00001eb239660_P001"/>
    <property type="gene ID" value="Zm00001eb239660"/>
</dbReference>
<evidence type="ECO:0000313" key="2">
    <source>
        <dbReference type="EnsemblPlants" id="Zm00001eb239660_P001"/>
    </source>
</evidence>
<reference evidence="3" key="1">
    <citation type="journal article" date="2009" name="Science">
        <title>The B73 maize genome: complexity, diversity, and dynamics.</title>
        <authorList>
            <person name="Schnable P.S."/>
            <person name="Ware D."/>
            <person name="Fulton R.S."/>
            <person name="Stein J.C."/>
            <person name="Wei F."/>
            <person name="Pasternak S."/>
            <person name="Liang C."/>
            <person name="Zhang J."/>
            <person name="Fulton L."/>
            <person name="Graves T.A."/>
            <person name="Minx P."/>
            <person name="Reily A.D."/>
            <person name="Courtney L."/>
            <person name="Kruchowski S.S."/>
            <person name="Tomlinson C."/>
            <person name="Strong C."/>
            <person name="Delehaunty K."/>
            <person name="Fronick C."/>
            <person name="Courtney B."/>
            <person name="Rock S.M."/>
            <person name="Belter E."/>
            <person name="Du F."/>
            <person name="Kim K."/>
            <person name="Abbott R.M."/>
            <person name="Cotton M."/>
            <person name="Levy A."/>
            <person name="Marchetto P."/>
            <person name="Ochoa K."/>
            <person name="Jackson S.M."/>
            <person name="Gillam B."/>
            <person name="Chen W."/>
            <person name="Yan L."/>
            <person name="Higginbotham J."/>
            <person name="Cardenas M."/>
            <person name="Waligorski J."/>
            <person name="Applebaum E."/>
            <person name="Phelps L."/>
            <person name="Falcone J."/>
            <person name="Kanchi K."/>
            <person name="Thane T."/>
            <person name="Scimone A."/>
            <person name="Thane N."/>
            <person name="Henke J."/>
            <person name="Wang T."/>
            <person name="Ruppert J."/>
            <person name="Shah N."/>
            <person name="Rotter K."/>
            <person name="Hodges J."/>
            <person name="Ingenthron E."/>
            <person name="Cordes M."/>
            <person name="Kohlberg S."/>
            <person name="Sgro J."/>
            <person name="Delgado B."/>
            <person name="Mead K."/>
            <person name="Chinwalla A."/>
            <person name="Leonard S."/>
            <person name="Crouse K."/>
            <person name="Collura K."/>
            <person name="Kudrna D."/>
            <person name="Currie J."/>
            <person name="He R."/>
            <person name="Angelova A."/>
            <person name="Rajasekar S."/>
            <person name="Mueller T."/>
            <person name="Lomeli R."/>
            <person name="Scara G."/>
            <person name="Ko A."/>
            <person name="Delaney K."/>
            <person name="Wissotski M."/>
            <person name="Lopez G."/>
            <person name="Campos D."/>
            <person name="Braidotti M."/>
            <person name="Ashley E."/>
            <person name="Golser W."/>
            <person name="Kim H."/>
            <person name="Lee S."/>
            <person name="Lin J."/>
            <person name="Dujmic Z."/>
            <person name="Kim W."/>
            <person name="Talag J."/>
            <person name="Zuccolo A."/>
            <person name="Fan C."/>
            <person name="Sebastian A."/>
            <person name="Kramer M."/>
            <person name="Spiegel L."/>
            <person name="Nascimento L."/>
            <person name="Zutavern T."/>
            <person name="Miller B."/>
            <person name="Ambroise C."/>
            <person name="Muller S."/>
            <person name="Spooner W."/>
            <person name="Narechania A."/>
            <person name="Ren L."/>
            <person name="Wei S."/>
            <person name="Kumari S."/>
            <person name="Faga B."/>
            <person name="Levy M.J."/>
            <person name="McMahan L."/>
            <person name="Van Buren P."/>
            <person name="Vaughn M.W."/>
            <person name="Ying K."/>
            <person name="Yeh C.-T."/>
            <person name="Emrich S.J."/>
            <person name="Jia Y."/>
            <person name="Kalyanaraman A."/>
            <person name="Hsia A.-P."/>
            <person name="Barbazuk W.B."/>
            <person name="Baucom R.S."/>
            <person name="Brutnell T.P."/>
            <person name="Carpita N.C."/>
            <person name="Chaparro C."/>
            <person name="Chia J.-M."/>
            <person name="Deragon J.-M."/>
            <person name="Estill J.C."/>
            <person name="Fu Y."/>
            <person name="Jeddeloh J.A."/>
            <person name="Han Y."/>
            <person name="Lee H."/>
            <person name="Li P."/>
            <person name="Lisch D.R."/>
            <person name="Liu S."/>
            <person name="Liu Z."/>
            <person name="Nagel D.H."/>
            <person name="McCann M.C."/>
            <person name="SanMiguel P."/>
            <person name="Myers A.M."/>
            <person name="Nettleton D."/>
            <person name="Nguyen J."/>
            <person name="Penning B.W."/>
            <person name="Ponnala L."/>
            <person name="Schneider K.L."/>
            <person name="Schwartz D.C."/>
            <person name="Sharma A."/>
            <person name="Soderlund C."/>
            <person name="Springer N.M."/>
            <person name="Sun Q."/>
            <person name="Wang H."/>
            <person name="Waterman M."/>
            <person name="Westerman R."/>
            <person name="Wolfgruber T.K."/>
            <person name="Yang L."/>
            <person name="Yu Y."/>
            <person name="Zhang L."/>
            <person name="Zhou S."/>
            <person name="Zhu Q."/>
            <person name="Bennetzen J.L."/>
            <person name="Dawe R.K."/>
            <person name="Jiang J."/>
            <person name="Jiang N."/>
            <person name="Presting G.G."/>
            <person name="Wessler S.R."/>
            <person name="Aluru S."/>
            <person name="Martienssen R.A."/>
            <person name="Clifton S.W."/>
            <person name="McCombie W.R."/>
            <person name="Wing R.A."/>
            <person name="Wilson R.K."/>
        </authorList>
    </citation>
    <scope>NUCLEOTIDE SEQUENCE [LARGE SCALE GENOMIC DNA]</scope>
    <source>
        <strain evidence="3">cv. B73</strain>
    </source>
</reference>
<organism evidence="2 3">
    <name type="scientific">Zea mays</name>
    <name type="common">Maize</name>
    <dbReference type="NCBI Taxonomy" id="4577"/>
    <lineage>
        <taxon>Eukaryota</taxon>
        <taxon>Viridiplantae</taxon>
        <taxon>Streptophyta</taxon>
        <taxon>Embryophyta</taxon>
        <taxon>Tracheophyta</taxon>
        <taxon>Spermatophyta</taxon>
        <taxon>Magnoliopsida</taxon>
        <taxon>Liliopsida</taxon>
        <taxon>Poales</taxon>
        <taxon>Poaceae</taxon>
        <taxon>PACMAD clade</taxon>
        <taxon>Panicoideae</taxon>
        <taxon>Andropogonodae</taxon>
        <taxon>Andropogoneae</taxon>
        <taxon>Tripsacinae</taxon>
        <taxon>Zea</taxon>
    </lineage>
</organism>
<reference evidence="2" key="2">
    <citation type="submission" date="2019-07" db="EMBL/GenBank/DDBJ databases">
        <authorList>
            <person name="Seetharam A."/>
            <person name="Woodhouse M."/>
            <person name="Cannon E."/>
        </authorList>
    </citation>
    <scope>NUCLEOTIDE SEQUENCE [LARGE SCALE GENOMIC DNA]</scope>
    <source>
        <strain evidence="2">cv. B73</strain>
    </source>
</reference>
<proteinExistence type="predicted"/>
<accession>A0A804PH01</accession>
<name>A0A804PH01_MAIZE</name>
<dbReference type="AlphaFoldDB" id="A0A804PH01"/>
<keyword evidence="3" id="KW-1185">Reference proteome</keyword>
<sequence length="113" mass="11878">MVSCTKKRGNSIWEDGGQMGLLEGIHGKVGMAGLEKGRKPYGRGSVRAGSEQGAQAMGRAHLLELGPREMPCARSLGRGMLCRLPARGKVRQGELAAMDNAGAEKSSQGTQTP</sequence>
<dbReference type="EnsemblPlants" id="Zm00001eb239660_T001">
    <property type="protein sequence ID" value="Zm00001eb239660_P001"/>
    <property type="gene ID" value="Zm00001eb239660"/>
</dbReference>
<reference evidence="2" key="3">
    <citation type="submission" date="2021-05" db="UniProtKB">
        <authorList>
            <consortium name="EnsemblPlants"/>
        </authorList>
    </citation>
    <scope>IDENTIFICATION</scope>
    <source>
        <strain evidence="2">cv. B73</strain>
    </source>
</reference>
<feature type="region of interest" description="Disordered" evidence="1">
    <location>
        <begin position="93"/>
        <end position="113"/>
    </location>
</feature>
<evidence type="ECO:0000313" key="3">
    <source>
        <dbReference type="Proteomes" id="UP000007305"/>
    </source>
</evidence>
<dbReference type="InParanoid" id="A0A804PH01"/>
<protein>
    <submittedName>
        <fullName evidence="2">Uncharacterized protein</fullName>
    </submittedName>
</protein>
<dbReference type="Proteomes" id="UP000007305">
    <property type="component" value="Chromosome 5"/>
</dbReference>
<evidence type="ECO:0000256" key="1">
    <source>
        <dbReference type="SAM" id="MobiDB-lite"/>
    </source>
</evidence>